<evidence type="ECO:0000313" key="3">
    <source>
        <dbReference type="Proteomes" id="UP001595630"/>
    </source>
</evidence>
<dbReference type="CDD" id="cd01948">
    <property type="entry name" value="EAL"/>
    <property type="match status" value="1"/>
</dbReference>
<dbReference type="SUPFAM" id="SSF141868">
    <property type="entry name" value="EAL domain-like"/>
    <property type="match status" value="1"/>
</dbReference>
<accession>A0ABV7T6Y4</accession>
<name>A0ABV7T6Y4_9GAMM</name>
<dbReference type="Proteomes" id="UP001595630">
    <property type="component" value="Unassembled WGS sequence"/>
</dbReference>
<dbReference type="InterPro" id="IPR035919">
    <property type="entry name" value="EAL_sf"/>
</dbReference>
<dbReference type="RefSeq" id="WP_386365560.1">
    <property type="nucleotide sequence ID" value="NZ_JBHRXZ010000022.1"/>
</dbReference>
<dbReference type="Pfam" id="PF00563">
    <property type="entry name" value="EAL"/>
    <property type="match status" value="1"/>
</dbReference>
<protein>
    <submittedName>
        <fullName evidence="2">EAL domain-containing protein</fullName>
    </submittedName>
</protein>
<dbReference type="Gene3D" id="3.20.20.450">
    <property type="entry name" value="EAL domain"/>
    <property type="match status" value="1"/>
</dbReference>
<sequence length="249" mass="27893">MSTQAQAVCQACRDGRALDFSISMAFQPIVDLASGGVFAHEALVRGLAGEGAGQVLARVTDENLYSFDQACRTRALEWAGQLGMQSRLSINFMPNAVYKPETCIRATLAAAKRVEFPIEQIIFEVTEQERVRDTEHLLRILHVYRQMGFRTAIDDFGAGYAGLNLLADFQPDLIKLDMHLIRHLDRDPVRQTLVEGILEMCRRLGIQVIAEGVETLEESRALRERGVDLQQGYLFARPAFQALPEIFLP</sequence>
<dbReference type="EMBL" id="JBHRXZ010000022">
    <property type="protein sequence ID" value="MFC3608742.1"/>
    <property type="molecule type" value="Genomic_DNA"/>
</dbReference>
<dbReference type="PANTHER" id="PTHR33121">
    <property type="entry name" value="CYCLIC DI-GMP PHOSPHODIESTERASE PDEF"/>
    <property type="match status" value="1"/>
</dbReference>
<dbReference type="PROSITE" id="PS50883">
    <property type="entry name" value="EAL"/>
    <property type="match status" value="1"/>
</dbReference>
<organism evidence="2 3">
    <name type="scientific">Stutzerimonas tarimensis</name>
    <dbReference type="NCBI Taxonomy" id="1507735"/>
    <lineage>
        <taxon>Bacteria</taxon>
        <taxon>Pseudomonadati</taxon>
        <taxon>Pseudomonadota</taxon>
        <taxon>Gammaproteobacteria</taxon>
        <taxon>Pseudomonadales</taxon>
        <taxon>Pseudomonadaceae</taxon>
        <taxon>Stutzerimonas</taxon>
    </lineage>
</organism>
<dbReference type="InterPro" id="IPR050706">
    <property type="entry name" value="Cyclic-di-GMP_PDE-like"/>
</dbReference>
<proteinExistence type="predicted"/>
<dbReference type="PANTHER" id="PTHR33121:SF15">
    <property type="entry name" value="BLUE LIGHT- AND TEMPERATURE-REGULATED ANTIREPRESSOR BLUF"/>
    <property type="match status" value="1"/>
</dbReference>
<reference evidence="3" key="1">
    <citation type="journal article" date="2019" name="Int. J. Syst. Evol. Microbiol.">
        <title>The Global Catalogue of Microorganisms (GCM) 10K type strain sequencing project: providing services to taxonomists for standard genome sequencing and annotation.</title>
        <authorList>
            <consortium name="The Broad Institute Genomics Platform"/>
            <consortium name="The Broad Institute Genome Sequencing Center for Infectious Disease"/>
            <person name="Wu L."/>
            <person name="Ma J."/>
        </authorList>
    </citation>
    <scope>NUCLEOTIDE SEQUENCE [LARGE SCALE GENOMIC DNA]</scope>
    <source>
        <strain evidence="3">KCTC 42447</strain>
    </source>
</reference>
<comment type="caution">
    <text evidence="2">The sequence shown here is derived from an EMBL/GenBank/DDBJ whole genome shotgun (WGS) entry which is preliminary data.</text>
</comment>
<evidence type="ECO:0000313" key="2">
    <source>
        <dbReference type="EMBL" id="MFC3608742.1"/>
    </source>
</evidence>
<feature type="domain" description="EAL" evidence="1">
    <location>
        <begin position="1"/>
        <end position="249"/>
    </location>
</feature>
<dbReference type="SMART" id="SM00052">
    <property type="entry name" value="EAL"/>
    <property type="match status" value="1"/>
</dbReference>
<keyword evidence="3" id="KW-1185">Reference proteome</keyword>
<gene>
    <name evidence="2" type="ORF">ACFOMF_13215</name>
</gene>
<evidence type="ECO:0000259" key="1">
    <source>
        <dbReference type="PROSITE" id="PS50883"/>
    </source>
</evidence>
<dbReference type="InterPro" id="IPR001633">
    <property type="entry name" value="EAL_dom"/>
</dbReference>